<sequence length="244" mass="27868">MKAMKRKAQKLASSSKMSAQVDESKTSFLDLPAELRNEIYRLCLLAPEVMAVTRPPWQCKLRICQISTFPRRRRDKLYAPGLLRSCKQISHEAISILYGEDVLDFEGTRVAHAFLLHVAHTVKHIRYMIVGSGNSSKTSFARFLVALKGAVRLRKLTLDFDVDYLNGGSGLGMGLCNVDEAAKVLGPLMRLLWKQRKPTKKKDVLDIVHWVADQWYFEPEQQRYNEEAADYEARVKALLEKTLK</sequence>
<protein>
    <recommendedName>
        <fullName evidence="3">F-box domain-containing protein</fullName>
    </recommendedName>
</protein>
<keyword evidence="2" id="KW-1185">Reference proteome</keyword>
<evidence type="ECO:0008006" key="3">
    <source>
        <dbReference type="Google" id="ProtNLM"/>
    </source>
</evidence>
<evidence type="ECO:0000313" key="2">
    <source>
        <dbReference type="Proteomes" id="UP000237631"/>
    </source>
</evidence>
<dbReference type="OrthoDB" id="5324977at2759"/>
<dbReference type="PANTHER" id="PTHR42085:SF2">
    <property type="entry name" value="F-BOX DOMAIN-CONTAINING PROTEIN"/>
    <property type="match status" value="1"/>
</dbReference>
<gene>
    <name evidence="1" type="ORF">CBER1_10322</name>
</gene>
<proteinExistence type="predicted"/>
<dbReference type="EMBL" id="PNEN01000409">
    <property type="protein sequence ID" value="PPJ59259.1"/>
    <property type="molecule type" value="Genomic_DNA"/>
</dbReference>
<name>A0A2S6CHQ8_9PEZI</name>
<dbReference type="Proteomes" id="UP000237631">
    <property type="component" value="Unassembled WGS sequence"/>
</dbReference>
<evidence type="ECO:0000313" key="1">
    <source>
        <dbReference type="EMBL" id="PPJ59259.1"/>
    </source>
</evidence>
<dbReference type="InterPro" id="IPR038883">
    <property type="entry name" value="AN11006-like"/>
</dbReference>
<accession>A0A2S6CHQ8</accession>
<organism evidence="1 2">
    <name type="scientific">Cercospora berteroae</name>
    <dbReference type="NCBI Taxonomy" id="357750"/>
    <lineage>
        <taxon>Eukaryota</taxon>
        <taxon>Fungi</taxon>
        <taxon>Dikarya</taxon>
        <taxon>Ascomycota</taxon>
        <taxon>Pezizomycotina</taxon>
        <taxon>Dothideomycetes</taxon>
        <taxon>Dothideomycetidae</taxon>
        <taxon>Mycosphaerellales</taxon>
        <taxon>Mycosphaerellaceae</taxon>
        <taxon>Cercospora</taxon>
    </lineage>
</organism>
<comment type="caution">
    <text evidence="1">The sequence shown here is derived from an EMBL/GenBank/DDBJ whole genome shotgun (WGS) entry which is preliminary data.</text>
</comment>
<reference evidence="2" key="1">
    <citation type="journal article" date="2017" name="bioRxiv">
        <title>Conservation of a gene cluster reveals novel cercosporin biosynthetic mechanisms and extends production to the genus Colletotrichum.</title>
        <authorList>
            <person name="de Jonge R."/>
            <person name="Ebert M.K."/>
            <person name="Huitt-Roehl C.R."/>
            <person name="Pal P."/>
            <person name="Suttle J.C."/>
            <person name="Spanner R.E."/>
            <person name="Neubauer J.D."/>
            <person name="Jurick W.M.II."/>
            <person name="Stott K.A."/>
            <person name="Secor G.A."/>
            <person name="Thomma B.P.H.J."/>
            <person name="Van de Peer Y."/>
            <person name="Townsend C.A."/>
            <person name="Bolton M.D."/>
        </authorList>
    </citation>
    <scope>NUCLEOTIDE SEQUENCE [LARGE SCALE GENOMIC DNA]</scope>
    <source>
        <strain evidence="2">CBS538.71</strain>
    </source>
</reference>
<dbReference type="PANTHER" id="PTHR42085">
    <property type="entry name" value="F-BOX DOMAIN-CONTAINING PROTEIN"/>
    <property type="match status" value="1"/>
</dbReference>
<dbReference type="AlphaFoldDB" id="A0A2S6CHQ8"/>